<reference evidence="3" key="1">
    <citation type="submission" date="2019-12" db="EMBL/GenBank/DDBJ databases">
        <title>Genome sequence of Babesia ovis.</title>
        <authorList>
            <person name="Yamagishi J."/>
            <person name="Sevinc F."/>
            <person name="Xuan X."/>
        </authorList>
    </citation>
    <scope>NUCLEOTIDE SEQUENCE</scope>
    <source>
        <strain evidence="3">Selcuk</strain>
    </source>
</reference>
<accession>A0A9W5TCL9</accession>
<name>A0A9W5TCL9_BABOV</name>
<dbReference type="SUPFAM" id="SSF47923">
    <property type="entry name" value="Ypt/Rab-GAP domain of gyp1p"/>
    <property type="match status" value="2"/>
</dbReference>
<protein>
    <submittedName>
        <fullName evidence="3">TBC domain containing protein, putative</fullName>
    </submittedName>
</protein>
<dbReference type="OrthoDB" id="294251at2759"/>
<proteinExistence type="predicted"/>
<dbReference type="Proteomes" id="UP001057455">
    <property type="component" value="Unassembled WGS sequence"/>
</dbReference>
<dbReference type="InterPro" id="IPR050302">
    <property type="entry name" value="Rab_GAP_TBC_domain"/>
</dbReference>
<comment type="caution">
    <text evidence="3">The sequence shown here is derived from an EMBL/GenBank/DDBJ whole genome shotgun (WGS) entry which is preliminary data.</text>
</comment>
<feature type="region of interest" description="Disordered" evidence="1">
    <location>
        <begin position="1"/>
        <end position="34"/>
    </location>
</feature>
<dbReference type="InterPro" id="IPR035969">
    <property type="entry name" value="Rab-GAP_TBC_sf"/>
</dbReference>
<dbReference type="Gene3D" id="1.10.8.270">
    <property type="entry name" value="putative rabgap domain of human tbc1 domain family member 14 like domains"/>
    <property type="match status" value="1"/>
</dbReference>
<dbReference type="PROSITE" id="PS50086">
    <property type="entry name" value="TBC_RABGAP"/>
    <property type="match status" value="1"/>
</dbReference>
<dbReference type="Pfam" id="PF00566">
    <property type="entry name" value="RabGAP-TBC"/>
    <property type="match status" value="1"/>
</dbReference>
<dbReference type="InterPro" id="IPR000195">
    <property type="entry name" value="Rab-GAP-TBC_dom"/>
</dbReference>
<dbReference type="EMBL" id="BLIY01000017">
    <property type="protein sequence ID" value="GFE55040.1"/>
    <property type="molecule type" value="Genomic_DNA"/>
</dbReference>
<feature type="compositionally biased region" description="Low complexity" evidence="1">
    <location>
        <begin position="21"/>
        <end position="30"/>
    </location>
</feature>
<evidence type="ECO:0000259" key="2">
    <source>
        <dbReference type="PROSITE" id="PS50086"/>
    </source>
</evidence>
<dbReference type="GO" id="GO:0031267">
    <property type="term" value="F:small GTPase binding"/>
    <property type="evidence" value="ECO:0007669"/>
    <property type="project" value="TreeGrafter"/>
</dbReference>
<evidence type="ECO:0000313" key="3">
    <source>
        <dbReference type="EMBL" id="GFE55040.1"/>
    </source>
</evidence>
<dbReference type="SMART" id="SM00164">
    <property type="entry name" value="TBC"/>
    <property type="match status" value="1"/>
</dbReference>
<dbReference type="PANTHER" id="PTHR47219:SF9">
    <property type="entry name" value="GTPASE ACTIVATING PROTEIN AND CENTROSOME-ASSOCIATED, ISOFORM B"/>
    <property type="match status" value="1"/>
</dbReference>
<evidence type="ECO:0000313" key="4">
    <source>
        <dbReference type="Proteomes" id="UP001057455"/>
    </source>
</evidence>
<feature type="domain" description="Rab-GAP TBC" evidence="2">
    <location>
        <begin position="135"/>
        <end position="300"/>
    </location>
</feature>
<dbReference type="GO" id="GO:0005096">
    <property type="term" value="F:GTPase activator activity"/>
    <property type="evidence" value="ECO:0007669"/>
    <property type="project" value="TreeGrafter"/>
</dbReference>
<dbReference type="AlphaFoldDB" id="A0A9W5TCL9"/>
<sequence length="522" mass="59655">MADMTELGLNGNAPEKKKPVRVVPKPTQQTQEEESQSFLSIFNIFGFGTKTVMAHPKTYGMVPSMPQCTCARITLKSPKAPTPANNSGDQKNMPRHIRSERCARFNYWWLKCCQSAVLRKAGVYWSVVELLDEKITVEGVKMAVADLVLGQKTTTAILLDIRRTYPSLKFYTRYGRIMLRRILLAYAFFDPDVGYVQGMNFIVANLLWHSTEEQAFWAFISLMYMYDCRCMFLQGLPGVFRRCDVIEKCMQDHVPKLTEHLRNVGVHIPMIASDWLMTLCANSIPIKPLGRLWDSFFAEGWIVIFRFVLFRLKQFEPYLLTMNDVADIMKVIKYGHANQAESWSFIEFIPGFSQTVENKGIKLVQEAYGSNCENLTNDPNKNSNDQDWMEIVMGSLKFNLSAAVVDKLELQSNEDIYYECTTEHKLFPNDEADCKSEGLVSRSSSDNDLRETMLDKDTQSEENGRLPPHIANDSSAYEILRANNHGDIADKLEQLADTFRKQLSDIGLANPYTLHLKALRDE</sequence>
<dbReference type="Gene3D" id="1.10.472.80">
    <property type="entry name" value="Ypt/Rab-GAP domain of gyp1p, domain 3"/>
    <property type="match status" value="1"/>
</dbReference>
<organism evidence="3 4">
    <name type="scientific">Babesia ovis</name>
    <dbReference type="NCBI Taxonomy" id="5869"/>
    <lineage>
        <taxon>Eukaryota</taxon>
        <taxon>Sar</taxon>
        <taxon>Alveolata</taxon>
        <taxon>Apicomplexa</taxon>
        <taxon>Aconoidasida</taxon>
        <taxon>Piroplasmida</taxon>
        <taxon>Babesiidae</taxon>
        <taxon>Babesia</taxon>
    </lineage>
</organism>
<keyword evidence="4" id="KW-1185">Reference proteome</keyword>
<dbReference type="PANTHER" id="PTHR47219">
    <property type="entry name" value="RAB GTPASE-ACTIVATING PROTEIN 1-LIKE"/>
    <property type="match status" value="1"/>
</dbReference>
<gene>
    <name evidence="3" type="ORF">BaOVIS_024440</name>
</gene>
<evidence type="ECO:0000256" key="1">
    <source>
        <dbReference type="SAM" id="MobiDB-lite"/>
    </source>
</evidence>